<comment type="caution">
    <text evidence="1">The sequence shown here is derived from an EMBL/GenBank/DDBJ whole genome shotgun (WGS) entry which is preliminary data.</text>
</comment>
<proteinExistence type="predicted"/>
<sequence length="162" mass="18293">MPSSFCFGEEWLLFTHHLSPSLAELISSFSYPSSLRPSIGKPHLTTIALRRYLNSLSTHFTKEIPQLTLQESHTRSLLSSFLLPSTSARSLHDQLAMAIVTKPPWTKPQVTSPLSQHPLYSLWSRLRTSPQNVRNRLHHSIVTTSSLPSLEQAADFSAECWQ</sequence>
<dbReference type="AlphaFoldDB" id="A0A8S9G3V0"/>
<dbReference type="EMBL" id="QGKW02002228">
    <property type="protein sequence ID" value="KAF2539327.1"/>
    <property type="molecule type" value="Genomic_DNA"/>
</dbReference>
<reference evidence="1" key="1">
    <citation type="submission" date="2019-12" db="EMBL/GenBank/DDBJ databases">
        <title>Genome sequencing and annotation of Brassica cretica.</title>
        <authorList>
            <person name="Studholme D.J."/>
            <person name="Sarris P.F."/>
        </authorList>
    </citation>
    <scope>NUCLEOTIDE SEQUENCE</scope>
    <source>
        <strain evidence="1">PFS-001/15</strain>
        <tissue evidence="1">Leaf</tissue>
    </source>
</reference>
<evidence type="ECO:0000313" key="1">
    <source>
        <dbReference type="EMBL" id="KAF2539327.1"/>
    </source>
</evidence>
<name>A0A8S9G3V0_BRACR</name>
<protein>
    <submittedName>
        <fullName evidence="1">Uncharacterized protein</fullName>
    </submittedName>
</protein>
<accession>A0A8S9G3V0</accession>
<evidence type="ECO:0000313" key="2">
    <source>
        <dbReference type="Proteomes" id="UP000712281"/>
    </source>
</evidence>
<gene>
    <name evidence="1" type="ORF">F2Q68_00020402</name>
</gene>
<organism evidence="1 2">
    <name type="scientific">Brassica cretica</name>
    <name type="common">Mustard</name>
    <dbReference type="NCBI Taxonomy" id="69181"/>
    <lineage>
        <taxon>Eukaryota</taxon>
        <taxon>Viridiplantae</taxon>
        <taxon>Streptophyta</taxon>
        <taxon>Embryophyta</taxon>
        <taxon>Tracheophyta</taxon>
        <taxon>Spermatophyta</taxon>
        <taxon>Magnoliopsida</taxon>
        <taxon>eudicotyledons</taxon>
        <taxon>Gunneridae</taxon>
        <taxon>Pentapetalae</taxon>
        <taxon>rosids</taxon>
        <taxon>malvids</taxon>
        <taxon>Brassicales</taxon>
        <taxon>Brassicaceae</taxon>
        <taxon>Brassiceae</taxon>
        <taxon>Brassica</taxon>
    </lineage>
</organism>
<dbReference type="Proteomes" id="UP000712281">
    <property type="component" value="Unassembled WGS sequence"/>
</dbReference>